<dbReference type="AlphaFoldDB" id="A0AAN7BMM1"/>
<dbReference type="InterPro" id="IPR051678">
    <property type="entry name" value="AGP_Transferase"/>
</dbReference>
<evidence type="ECO:0008006" key="4">
    <source>
        <dbReference type="Google" id="ProtNLM"/>
    </source>
</evidence>
<evidence type="ECO:0000256" key="1">
    <source>
        <dbReference type="SAM" id="SignalP"/>
    </source>
</evidence>
<dbReference type="Proteomes" id="UP001301958">
    <property type="component" value="Unassembled WGS sequence"/>
</dbReference>
<evidence type="ECO:0000313" key="2">
    <source>
        <dbReference type="EMBL" id="KAK4226106.1"/>
    </source>
</evidence>
<organism evidence="2 3">
    <name type="scientific">Podospora fimiseda</name>
    <dbReference type="NCBI Taxonomy" id="252190"/>
    <lineage>
        <taxon>Eukaryota</taxon>
        <taxon>Fungi</taxon>
        <taxon>Dikarya</taxon>
        <taxon>Ascomycota</taxon>
        <taxon>Pezizomycotina</taxon>
        <taxon>Sordariomycetes</taxon>
        <taxon>Sordariomycetidae</taxon>
        <taxon>Sordariales</taxon>
        <taxon>Podosporaceae</taxon>
        <taxon>Podospora</taxon>
    </lineage>
</organism>
<comment type="caution">
    <text evidence="2">The sequence shown here is derived from an EMBL/GenBank/DDBJ whole genome shotgun (WGS) entry which is preliminary data.</text>
</comment>
<name>A0AAN7BMM1_9PEZI</name>
<accession>A0AAN7BMM1</accession>
<dbReference type="EMBL" id="MU865354">
    <property type="protein sequence ID" value="KAK4226106.1"/>
    <property type="molecule type" value="Genomic_DNA"/>
</dbReference>
<gene>
    <name evidence="2" type="ORF">QBC38DRAFT_456635</name>
</gene>
<proteinExistence type="predicted"/>
<dbReference type="PANTHER" id="PTHR21310:SF15">
    <property type="entry name" value="AMINOGLYCOSIDE PHOSPHOTRANSFERASE DOMAIN-CONTAINING PROTEIN"/>
    <property type="match status" value="1"/>
</dbReference>
<reference evidence="2" key="1">
    <citation type="journal article" date="2023" name="Mol. Phylogenet. Evol.">
        <title>Genome-scale phylogeny and comparative genomics of the fungal order Sordariales.</title>
        <authorList>
            <person name="Hensen N."/>
            <person name="Bonometti L."/>
            <person name="Westerberg I."/>
            <person name="Brannstrom I.O."/>
            <person name="Guillou S."/>
            <person name="Cros-Aarteil S."/>
            <person name="Calhoun S."/>
            <person name="Haridas S."/>
            <person name="Kuo A."/>
            <person name="Mondo S."/>
            <person name="Pangilinan J."/>
            <person name="Riley R."/>
            <person name="LaButti K."/>
            <person name="Andreopoulos B."/>
            <person name="Lipzen A."/>
            <person name="Chen C."/>
            <person name="Yan M."/>
            <person name="Daum C."/>
            <person name="Ng V."/>
            <person name="Clum A."/>
            <person name="Steindorff A."/>
            <person name="Ohm R.A."/>
            <person name="Martin F."/>
            <person name="Silar P."/>
            <person name="Natvig D.O."/>
            <person name="Lalanne C."/>
            <person name="Gautier V."/>
            <person name="Ament-Velasquez S.L."/>
            <person name="Kruys A."/>
            <person name="Hutchinson M.I."/>
            <person name="Powell A.J."/>
            <person name="Barry K."/>
            <person name="Miller A.N."/>
            <person name="Grigoriev I.V."/>
            <person name="Debuchy R."/>
            <person name="Gladieux P."/>
            <person name="Hiltunen Thoren M."/>
            <person name="Johannesson H."/>
        </authorList>
    </citation>
    <scope>NUCLEOTIDE SEQUENCE</scope>
    <source>
        <strain evidence="2">CBS 990.96</strain>
    </source>
</reference>
<evidence type="ECO:0000313" key="3">
    <source>
        <dbReference type="Proteomes" id="UP001301958"/>
    </source>
</evidence>
<keyword evidence="1" id="KW-0732">Signal</keyword>
<reference evidence="2" key="2">
    <citation type="submission" date="2023-05" db="EMBL/GenBank/DDBJ databases">
        <authorList>
            <consortium name="Lawrence Berkeley National Laboratory"/>
            <person name="Steindorff A."/>
            <person name="Hensen N."/>
            <person name="Bonometti L."/>
            <person name="Westerberg I."/>
            <person name="Brannstrom I.O."/>
            <person name="Guillou S."/>
            <person name="Cros-Aarteil S."/>
            <person name="Calhoun S."/>
            <person name="Haridas S."/>
            <person name="Kuo A."/>
            <person name="Mondo S."/>
            <person name="Pangilinan J."/>
            <person name="Riley R."/>
            <person name="Labutti K."/>
            <person name="Andreopoulos B."/>
            <person name="Lipzen A."/>
            <person name="Chen C."/>
            <person name="Yanf M."/>
            <person name="Daum C."/>
            <person name="Ng V."/>
            <person name="Clum A."/>
            <person name="Ohm R."/>
            <person name="Martin F."/>
            <person name="Silar P."/>
            <person name="Natvig D."/>
            <person name="Lalanne C."/>
            <person name="Gautier V."/>
            <person name="Ament-Velasquez S.L."/>
            <person name="Kruys A."/>
            <person name="Hutchinson M.I."/>
            <person name="Powell A.J."/>
            <person name="Barry K."/>
            <person name="Miller A.N."/>
            <person name="Grigoriev I.V."/>
            <person name="Debuchy R."/>
            <person name="Gladieux P."/>
            <person name="Thoren M.H."/>
            <person name="Johannesson H."/>
        </authorList>
    </citation>
    <scope>NUCLEOTIDE SEQUENCE</scope>
    <source>
        <strain evidence="2">CBS 990.96</strain>
    </source>
</reference>
<keyword evidence="3" id="KW-1185">Reference proteome</keyword>
<sequence>MKFSTIFLQTLIFAATKVQAWKVTAWGTHHHCTSPDASGRFRVITGAPTNNACMVFDSSMPGTACTEYNNEVAGGSRAVQGHPALFHAVHPVLVQQTHLSVLFHARVEEKWWKLLDDEAWEKSIHDEVSNLLARLNREALIAVASRLNNNKPCRFEPGQYLGTGAIMGCANYHAWVVFDDGEKWLARLPRTGFSDNTKVPATKASGYGLASDPSNAVGLSYLIQALPGMPYNSRKATAEQTNKVLGQIADIMPELSKYPFHRAGSLILTEDGKIDVGQIASNRFLRLGLHGPYTDATEYFSGIASQYLDLIRDGQLHPHVRAEASLFYKLVQEHAKEICGEDNPAQFFLKHVDNKGDHILVDNDYNIIGIIDWQFARTVPASEAFGPSLLTANMGWIYSGHPSSMSDEDRILAKALRTRGSAVLAWHMDREDLIRRIQFGIPKVGFSPNEVRGILGGLLEALGYGHMQGLDVERWVEQKIKDDEV</sequence>
<feature type="signal peptide" evidence="1">
    <location>
        <begin position="1"/>
        <end position="20"/>
    </location>
</feature>
<feature type="chain" id="PRO_5042836256" description="Aminoglycoside phosphotransferase domain-containing protein" evidence="1">
    <location>
        <begin position="21"/>
        <end position="485"/>
    </location>
</feature>
<protein>
    <recommendedName>
        <fullName evidence="4">Aminoglycoside phosphotransferase domain-containing protein</fullName>
    </recommendedName>
</protein>
<dbReference type="PANTHER" id="PTHR21310">
    <property type="entry name" value="AMINOGLYCOSIDE PHOSPHOTRANSFERASE-RELATED-RELATED"/>
    <property type="match status" value="1"/>
</dbReference>